<dbReference type="PANTHER" id="PTHR35841">
    <property type="entry name" value="PHOSPHONATES-BINDING PERIPLASMIC PROTEIN"/>
    <property type="match status" value="1"/>
</dbReference>
<feature type="signal peptide" evidence="3">
    <location>
        <begin position="1"/>
        <end position="28"/>
    </location>
</feature>
<reference evidence="4 5" key="1">
    <citation type="submission" date="2022-06" db="EMBL/GenBank/DDBJ databases">
        <title>Sequencing the genomes of 1000 actinobacteria strains.</title>
        <authorList>
            <person name="Klenk H.-P."/>
        </authorList>
    </citation>
    <scope>NUCLEOTIDE SEQUENCE [LARGE SCALE GENOMIC DNA]</scope>
    <source>
        <strain evidence="4 5">DSM 44170</strain>
    </source>
</reference>
<comment type="similarity">
    <text evidence="1">Belongs to the phosphate/phosphite/phosphonate binding protein family.</text>
</comment>
<comment type="caution">
    <text evidence="4">The sequence shown here is derived from an EMBL/GenBank/DDBJ whole genome shotgun (WGS) entry which is preliminary data.</text>
</comment>
<dbReference type="InterPro" id="IPR005770">
    <property type="entry name" value="PhnD"/>
</dbReference>
<proteinExistence type="inferred from homology"/>
<evidence type="ECO:0000256" key="2">
    <source>
        <dbReference type="ARBA" id="ARBA00022729"/>
    </source>
</evidence>
<dbReference type="SUPFAM" id="SSF53850">
    <property type="entry name" value="Periplasmic binding protein-like II"/>
    <property type="match status" value="1"/>
</dbReference>
<dbReference type="PANTHER" id="PTHR35841:SF1">
    <property type="entry name" value="PHOSPHONATES-BINDING PERIPLASMIC PROTEIN"/>
    <property type="match status" value="1"/>
</dbReference>
<dbReference type="Gene3D" id="3.40.190.10">
    <property type="entry name" value="Periplasmic binding protein-like II"/>
    <property type="match status" value="2"/>
</dbReference>
<evidence type="ECO:0000313" key="5">
    <source>
        <dbReference type="Proteomes" id="UP001320766"/>
    </source>
</evidence>
<organism evidence="4 5">
    <name type="scientific">Nonomuraea roseoviolacea subsp. carminata</name>
    <dbReference type="NCBI Taxonomy" id="160689"/>
    <lineage>
        <taxon>Bacteria</taxon>
        <taxon>Bacillati</taxon>
        <taxon>Actinomycetota</taxon>
        <taxon>Actinomycetes</taxon>
        <taxon>Streptosporangiales</taxon>
        <taxon>Streptosporangiaceae</taxon>
        <taxon>Nonomuraea</taxon>
    </lineage>
</organism>
<evidence type="ECO:0000256" key="3">
    <source>
        <dbReference type="SAM" id="SignalP"/>
    </source>
</evidence>
<name>A0ABT1K899_9ACTN</name>
<dbReference type="NCBIfam" id="TIGR01098">
    <property type="entry name" value="3A0109s03R"/>
    <property type="match status" value="1"/>
</dbReference>
<evidence type="ECO:0000313" key="4">
    <source>
        <dbReference type="EMBL" id="MCP2350237.1"/>
    </source>
</evidence>
<protein>
    <submittedName>
        <fullName evidence="4">Phosphonate transport system substrate-binding protein</fullName>
    </submittedName>
</protein>
<feature type="chain" id="PRO_5047056313" evidence="3">
    <location>
        <begin position="29"/>
        <end position="303"/>
    </location>
</feature>
<gene>
    <name evidence="4" type="ORF">HD595_006359</name>
</gene>
<dbReference type="Proteomes" id="UP001320766">
    <property type="component" value="Unassembled WGS sequence"/>
</dbReference>
<keyword evidence="5" id="KW-1185">Reference proteome</keyword>
<dbReference type="Pfam" id="PF12974">
    <property type="entry name" value="Phosphonate-bd"/>
    <property type="match status" value="1"/>
</dbReference>
<dbReference type="PROSITE" id="PS51257">
    <property type="entry name" value="PROKAR_LIPOPROTEIN"/>
    <property type="match status" value="1"/>
</dbReference>
<dbReference type="CDD" id="cd01071">
    <property type="entry name" value="PBP2_PhnD_like"/>
    <property type="match status" value="1"/>
</dbReference>
<accession>A0ABT1K899</accession>
<keyword evidence="2 3" id="KW-0732">Signal</keyword>
<dbReference type="RefSeq" id="WP_253775436.1">
    <property type="nucleotide sequence ID" value="NZ_BAAAVE010000018.1"/>
</dbReference>
<dbReference type="EMBL" id="JAMZEC010000001">
    <property type="protein sequence ID" value="MCP2350237.1"/>
    <property type="molecule type" value="Genomic_DNA"/>
</dbReference>
<evidence type="ECO:0000256" key="1">
    <source>
        <dbReference type="ARBA" id="ARBA00007162"/>
    </source>
</evidence>
<sequence length="303" mass="31322">MRTRRLPAAVAAASALLVLLSGCGGAGASGAAGATCPGGRVRFGIEPYEDPAKLKPAYDVLAAALQRKLDCPVELKIVDDYAAEVLAMRNGQLELAQFGPLGYVFASRMADARAVASFADAKGALTSYTGGIWVPATSPITSVKDLAGKSLALSSPGSASGDALPRYALKTAGLAESSVRIDYAGGHPEALLALVNGKADAAEINSQQLATARAAGTFDASKYRQIWRSEPVPNDPITVHGKLDPRFREAVTKALLDLDAADVAKVGAFLDVDPPGPLVAVTTETYKPLFDLATALGLTEKDV</sequence>